<keyword evidence="5 7" id="KW-0288">FMN</keyword>
<dbReference type="InterPro" id="IPR008254">
    <property type="entry name" value="Flavodoxin/NO_synth"/>
</dbReference>
<dbReference type="EMBL" id="UFVD01000001">
    <property type="protein sequence ID" value="SUX10330.1"/>
    <property type="molecule type" value="Genomic_DNA"/>
</dbReference>
<dbReference type="Gene3D" id="3.40.50.360">
    <property type="match status" value="1"/>
</dbReference>
<keyword evidence="6 7" id="KW-0249">Electron transport</keyword>
<dbReference type="PANTHER" id="PTHR42809">
    <property type="entry name" value="FLAVODOXIN 2"/>
    <property type="match status" value="1"/>
</dbReference>
<dbReference type="PANTHER" id="PTHR42809:SF1">
    <property type="entry name" value="FLAVODOXIN 1"/>
    <property type="match status" value="1"/>
</dbReference>
<reference evidence="8 9" key="1">
    <citation type="submission" date="2018-06" db="EMBL/GenBank/DDBJ databases">
        <authorList>
            <consortium name="Pathogen Informatics"/>
            <person name="Doyle S."/>
        </authorList>
    </citation>
    <scope>NUCLEOTIDE SEQUENCE [LARGE SCALE GENOMIC DNA]</scope>
    <source>
        <strain evidence="8 9">NCTC12475</strain>
    </source>
</reference>
<comment type="function">
    <text evidence="7">Low-potential electron donor to a number of redox enzymes.</text>
</comment>
<evidence type="ECO:0000256" key="3">
    <source>
        <dbReference type="ARBA" id="ARBA00022448"/>
    </source>
</evidence>
<proteinExistence type="inferred from homology"/>
<dbReference type="GeneID" id="93090958"/>
<evidence type="ECO:0000256" key="7">
    <source>
        <dbReference type="PIRNR" id="PIRNR038996"/>
    </source>
</evidence>
<dbReference type="AlphaFoldDB" id="A0A381DI81"/>
<dbReference type="GO" id="GO:0010181">
    <property type="term" value="F:FMN binding"/>
    <property type="evidence" value="ECO:0007669"/>
    <property type="project" value="UniProtKB-UniRule"/>
</dbReference>
<name>A0A381DI81_9BACT</name>
<keyword evidence="3 7" id="KW-0813">Transport</keyword>
<comment type="cofactor">
    <cofactor evidence="1 7">
        <name>FMN</name>
        <dbReference type="ChEBI" id="CHEBI:58210"/>
    </cofactor>
</comment>
<protein>
    <recommendedName>
        <fullName evidence="7">Flavodoxin</fullName>
    </recommendedName>
</protein>
<dbReference type="InterPro" id="IPR010086">
    <property type="entry name" value="Flavodoxin_lc"/>
</dbReference>
<dbReference type="STRING" id="32024.GCA_000788295_00644"/>
<evidence type="ECO:0000256" key="5">
    <source>
        <dbReference type="ARBA" id="ARBA00022643"/>
    </source>
</evidence>
<dbReference type="PROSITE" id="PS50902">
    <property type="entry name" value="FLAVODOXIN_LIKE"/>
    <property type="match status" value="1"/>
</dbReference>
<keyword evidence="9" id="KW-1185">Reference proteome</keyword>
<dbReference type="RefSeq" id="WP_089182752.1">
    <property type="nucleotide sequence ID" value="NZ_CP043427.1"/>
</dbReference>
<dbReference type="SUPFAM" id="SSF52218">
    <property type="entry name" value="Flavoproteins"/>
    <property type="match status" value="1"/>
</dbReference>
<comment type="similarity">
    <text evidence="2 7">Belongs to the flavodoxin family.</text>
</comment>
<evidence type="ECO:0000256" key="1">
    <source>
        <dbReference type="ARBA" id="ARBA00001917"/>
    </source>
</evidence>
<dbReference type="PIRSF" id="PIRSF038996">
    <property type="entry name" value="FldA"/>
    <property type="match status" value="1"/>
</dbReference>
<dbReference type="GO" id="GO:0009055">
    <property type="term" value="F:electron transfer activity"/>
    <property type="evidence" value="ECO:0007669"/>
    <property type="project" value="UniProtKB-UniRule"/>
</dbReference>
<dbReference type="OrthoDB" id="359268at2"/>
<evidence type="ECO:0000256" key="6">
    <source>
        <dbReference type="ARBA" id="ARBA00022982"/>
    </source>
</evidence>
<dbReference type="Proteomes" id="UP000254920">
    <property type="component" value="Unassembled WGS sequence"/>
</dbReference>
<sequence length="163" mass="18125">MANGTIIYASKAGATKAVSEIIAKELDFDILNAKELTSEVFSEYDNFIFASSTYGDGALNPDWKDKLDILEDANLESKTIALVGIGNQERHGEHFCGGMAEFLEKIKGANVIGQTELNGYKFNNSEFFKDGKFFGLAVDFKGDENYQKRVLDWVNDIKVKFKG</sequence>
<accession>A0A381DI81</accession>
<evidence type="ECO:0000256" key="4">
    <source>
        <dbReference type="ARBA" id="ARBA00022630"/>
    </source>
</evidence>
<evidence type="ECO:0000256" key="2">
    <source>
        <dbReference type="ARBA" id="ARBA00005267"/>
    </source>
</evidence>
<organism evidence="8 9">
    <name type="scientific">Campylobacter sputorum subsp. sputorum</name>
    <dbReference type="NCBI Taxonomy" id="32024"/>
    <lineage>
        <taxon>Bacteria</taxon>
        <taxon>Pseudomonadati</taxon>
        <taxon>Campylobacterota</taxon>
        <taxon>Epsilonproteobacteria</taxon>
        <taxon>Campylobacterales</taxon>
        <taxon>Campylobacteraceae</taxon>
        <taxon>Campylobacter</taxon>
    </lineage>
</organism>
<evidence type="ECO:0000313" key="9">
    <source>
        <dbReference type="Proteomes" id="UP000254920"/>
    </source>
</evidence>
<dbReference type="Pfam" id="PF00258">
    <property type="entry name" value="Flavodoxin_1"/>
    <property type="match status" value="1"/>
</dbReference>
<dbReference type="InterPro" id="IPR050619">
    <property type="entry name" value="Flavodoxin"/>
</dbReference>
<keyword evidence="4 7" id="KW-0285">Flavoprotein</keyword>
<evidence type="ECO:0000313" key="8">
    <source>
        <dbReference type="EMBL" id="SUX10330.1"/>
    </source>
</evidence>
<dbReference type="InterPro" id="IPR029039">
    <property type="entry name" value="Flavoprotein-like_sf"/>
</dbReference>
<gene>
    <name evidence="8" type="primary">fldA</name>
    <name evidence="8" type="ORF">NCTC12475_00518</name>
</gene>